<evidence type="ECO:0000256" key="1">
    <source>
        <dbReference type="ARBA" id="ARBA00023015"/>
    </source>
</evidence>
<protein>
    <submittedName>
        <fullName evidence="5">GntR family transcriptional regulator</fullName>
    </submittedName>
</protein>
<dbReference type="InterPro" id="IPR036388">
    <property type="entry name" value="WH-like_DNA-bd_sf"/>
</dbReference>
<dbReference type="Pfam" id="PF00392">
    <property type="entry name" value="GntR"/>
    <property type="match status" value="1"/>
</dbReference>
<evidence type="ECO:0000256" key="3">
    <source>
        <dbReference type="ARBA" id="ARBA00023163"/>
    </source>
</evidence>
<organism evidence="5 6">
    <name type="scientific">Fictibacillus norfolkensis</name>
    <dbReference type="NCBI Taxonomy" id="2762233"/>
    <lineage>
        <taxon>Bacteria</taxon>
        <taxon>Bacillati</taxon>
        <taxon>Bacillota</taxon>
        <taxon>Bacilli</taxon>
        <taxon>Bacillales</taxon>
        <taxon>Fictibacillaceae</taxon>
        <taxon>Fictibacillus</taxon>
    </lineage>
</organism>
<dbReference type="SUPFAM" id="SSF46785">
    <property type="entry name" value="Winged helix' DNA-binding domain"/>
    <property type="match status" value="1"/>
</dbReference>
<evidence type="ECO:0000313" key="6">
    <source>
        <dbReference type="Proteomes" id="UP000603641"/>
    </source>
</evidence>
<feature type="domain" description="HTH gntR-type" evidence="4">
    <location>
        <begin position="3"/>
        <end position="71"/>
    </location>
</feature>
<keyword evidence="6" id="KW-1185">Reference proteome</keyword>
<dbReference type="Gene3D" id="1.20.120.530">
    <property type="entry name" value="GntR ligand-binding domain-like"/>
    <property type="match status" value="1"/>
</dbReference>
<evidence type="ECO:0000259" key="4">
    <source>
        <dbReference type="PROSITE" id="PS50949"/>
    </source>
</evidence>
<evidence type="ECO:0000313" key="5">
    <source>
        <dbReference type="EMBL" id="MBD7963983.1"/>
    </source>
</evidence>
<dbReference type="CDD" id="cd07377">
    <property type="entry name" value="WHTH_GntR"/>
    <property type="match status" value="1"/>
</dbReference>
<dbReference type="PROSITE" id="PS50949">
    <property type="entry name" value="HTH_GNTR"/>
    <property type="match status" value="1"/>
</dbReference>
<comment type="caution">
    <text evidence="5">The sequence shown here is derived from an EMBL/GenBank/DDBJ whole genome shotgun (WGS) entry which is preliminary data.</text>
</comment>
<reference evidence="5 6" key="1">
    <citation type="submission" date="2020-08" db="EMBL/GenBank/DDBJ databases">
        <title>A Genomic Blueprint of the Chicken Gut Microbiome.</title>
        <authorList>
            <person name="Gilroy R."/>
            <person name="Ravi A."/>
            <person name="Getino M."/>
            <person name="Pursley I."/>
            <person name="Horton D.L."/>
            <person name="Alikhan N.-F."/>
            <person name="Baker D."/>
            <person name="Gharbi K."/>
            <person name="Hall N."/>
            <person name="Watson M."/>
            <person name="Adriaenssens E.M."/>
            <person name="Foster-Nyarko E."/>
            <person name="Jarju S."/>
            <person name="Secka A."/>
            <person name="Antonio M."/>
            <person name="Oren A."/>
            <person name="Chaudhuri R."/>
            <person name="La Ragione R.M."/>
            <person name="Hildebrand F."/>
            <person name="Pallen M.J."/>
        </authorList>
    </citation>
    <scope>NUCLEOTIDE SEQUENCE [LARGE SCALE GENOMIC DNA]</scope>
    <source>
        <strain evidence="5 6">Sa2CUA10</strain>
    </source>
</reference>
<dbReference type="PANTHER" id="PTHR43537">
    <property type="entry name" value="TRANSCRIPTIONAL REGULATOR, GNTR FAMILY"/>
    <property type="match status" value="1"/>
</dbReference>
<dbReference type="InterPro" id="IPR000524">
    <property type="entry name" value="Tscrpt_reg_HTH_GntR"/>
</dbReference>
<dbReference type="SUPFAM" id="SSF48008">
    <property type="entry name" value="GntR ligand-binding domain-like"/>
    <property type="match status" value="1"/>
</dbReference>
<dbReference type="Proteomes" id="UP000603641">
    <property type="component" value="Unassembled WGS sequence"/>
</dbReference>
<keyword evidence="3" id="KW-0804">Transcription</keyword>
<sequence>MKKRSSEMIGQQIIQSILQGKIRIHESIPSERDLSSLYNVGRPTIREALQRLERDGWIVFHKGMPATVNDYWKQGNLMTIVNILQLQDEIPDEFIVYMLELRVSLTPTYIKDAVKHNRVKLISLFSSLDELKDESDSYAIFDYHLQQDMAQLSPNPIYRMILNSFKDVYYRMALKYFDDSSSRSFSKQYYVAFLESILIGDIEGTEKITQSMMEESLDLWKKKMNGGKSNEE</sequence>
<dbReference type="PANTHER" id="PTHR43537:SF52">
    <property type="entry name" value="FATTY ACID METABOLISM REGULATOR PROTEIN"/>
    <property type="match status" value="1"/>
</dbReference>
<dbReference type="InterPro" id="IPR036390">
    <property type="entry name" value="WH_DNA-bd_sf"/>
</dbReference>
<accession>A0ABR8SKH2</accession>
<evidence type="ECO:0000256" key="2">
    <source>
        <dbReference type="ARBA" id="ARBA00023125"/>
    </source>
</evidence>
<dbReference type="EMBL" id="JACSQM010000003">
    <property type="protein sequence ID" value="MBD7963983.1"/>
    <property type="molecule type" value="Genomic_DNA"/>
</dbReference>
<dbReference type="InterPro" id="IPR028374">
    <property type="entry name" value="FadR_C"/>
</dbReference>
<keyword evidence="2" id="KW-0238">DNA-binding</keyword>
<dbReference type="InterPro" id="IPR008920">
    <property type="entry name" value="TF_FadR/GntR_C"/>
</dbReference>
<dbReference type="Gene3D" id="1.10.10.10">
    <property type="entry name" value="Winged helix-like DNA-binding domain superfamily/Winged helix DNA-binding domain"/>
    <property type="match status" value="1"/>
</dbReference>
<dbReference type="SMART" id="SM00345">
    <property type="entry name" value="HTH_GNTR"/>
    <property type="match status" value="1"/>
</dbReference>
<dbReference type="RefSeq" id="WP_191753370.1">
    <property type="nucleotide sequence ID" value="NZ_JACSQM010000003.1"/>
</dbReference>
<name>A0ABR8SKH2_9BACL</name>
<proteinExistence type="predicted"/>
<gene>
    <name evidence="5" type="ORF">H9648_07950</name>
</gene>
<keyword evidence="1" id="KW-0805">Transcription regulation</keyword>
<dbReference type="Pfam" id="PF07840">
    <property type="entry name" value="FadR_C"/>
    <property type="match status" value="1"/>
</dbReference>
<dbReference type="PRINTS" id="PR00035">
    <property type="entry name" value="HTHGNTR"/>
</dbReference>